<evidence type="ECO:0000259" key="3">
    <source>
        <dbReference type="Pfam" id="PF13649"/>
    </source>
</evidence>
<accession>A0A8X6NWI5</accession>
<dbReference type="OrthoDB" id="6482745at2759"/>
<dbReference type="Pfam" id="PF13649">
    <property type="entry name" value="Methyltransf_25"/>
    <property type="match status" value="1"/>
</dbReference>
<dbReference type="InterPro" id="IPR041698">
    <property type="entry name" value="Methyltransf_25"/>
</dbReference>
<dbReference type="InterPro" id="IPR029063">
    <property type="entry name" value="SAM-dependent_MTases_sf"/>
</dbReference>
<feature type="domain" description="Methyltransferase" evidence="3">
    <location>
        <begin position="44"/>
        <end position="140"/>
    </location>
</feature>
<dbReference type="PANTHER" id="PTHR43861">
    <property type="entry name" value="TRANS-ACONITATE 2-METHYLTRANSFERASE-RELATED"/>
    <property type="match status" value="1"/>
</dbReference>
<keyword evidence="2" id="KW-0808">Transferase</keyword>
<dbReference type="SUPFAM" id="SSF53335">
    <property type="entry name" value="S-adenosyl-L-methionine-dependent methyltransferases"/>
    <property type="match status" value="1"/>
</dbReference>
<proteinExistence type="predicted"/>
<evidence type="ECO:0000313" key="4">
    <source>
        <dbReference type="EMBL" id="GFT35019.1"/>
    </source>
</evidence>
<evidence type="ECO:0000313" key="5">
    <source>
        <dbReference type="Proteomes" id="UP000887013"/>
    </source>
</evidence>
<dbReference type="CDD" id="cd02440">
    <property type="entry name" value="AdoMet_MTases"/>
    <property type="match status" value="1"/>
</dbReference>
<name>A0A8X6NWI5_NEPPI</name>
<evidence type="ECO:0000256" key="1">
    <source>
        <dbReference type="ARBA" id="ARBA00022603"/>
    </source>
</evidence>
<gene>
    <name evidence="4" type="ORF">NPIL_394181</name>
</gene>
<comment type="caution">
    <text evidence="4">The sequence shown here is derived from an EMBL/GenBank/DDBJ whole genome shotgun (WGS) entry which is preliminary data.</text>
</comment>
<sequence length="280" mass="32748">MEISEESKKLHNVINYNCTKSTRTFFRRISDVLDWESQDIELLMDVGCGTGERSTRQLWFCYPGASQIIAIDSRSKMITEAEDFHQHSNVKFVVADIADWSSLREWEGQVSHMVSLRYLNFVYNHKIAFDNIFRLLKPGGEAALLFPVASDAYEFILKVTKSQIWKPYFTDTFIAPESYENDWNEEHYEELLTDVGFTVKHISLESETFSYATEEQFKEDIRSSLAQTIPTELKEKFVEDILEMYYIYYGEKGNNGPLNLDYYYISCFLKKPEFVIAAFL</sequence>
<dbReference type="AlphaFoldDB" id="A0A8X6NWI5"/>
<dbReference type="GO" id="GO:0032259">
    <property type="term" value="P:methylation"/>
    <property type="evidence" value="ECO:0007669"/>
    <property type="project" value="UniProtKB-KW"/>
</dbReference>
<dbReference type="EMBL" id="BMAW01108634">
    <property type="protein sequence ID" value="GFT35019.1"/>
    <property type="molecule type" value="Genomic_DNA"/>
</dbReference>
<evidence type="ECO:0000256" key="2">
    <source>
        <dbReference type="ARBA" id="ARBA00022679"/>
    </source>
</evidence>
<protein>
    <recommendedName>
        <fullName evidence="3">Methyltransferase domain-containing protein</fullName>
    </recommendedName>
</protein>
<organism evidence="4 5">
    <name type="scientific">Nephila pilipes</name>
    <name type="common">Giant wood spider</name>
    <name type="synonym">Nephila maculata</name>
    <dbReference type="NCBI Taxonomy" id="299642"/>
    <lineage>
        <taxon>Eukaryota</taxon>
        <taxon>Metazoa</taxon>
        <taxon>Ecdysozoa</taxon>
        <taxon>Arthropoda</taxon>
        <taxon>Chelicerata</taxon>
        <taxon>Arachnida</taxon>
        <taxon>Araneae</taxon>
        <taxon>Araneomorphae</taxon>
        <taxon>Entelegynae</taxon>
        <taxon>Araneoidea</taxon>
        <taxon>Nephilidae</taxon>
        <taxon>Nephila</taxon>
    </lineage>
</organism>
<dbReference type="PANTHER" id="PTHR43861:SF1">
    <property type="entry name" value="TRANS-ACONITATE 2-METHYLTRANSFERASE"/>
    <property type="match status" value="1"/>
</dbReference>
<reference evidence="4" key="1">
    <citation type="submission" date="2020-08" db="EMBL/GenBank/DDBJ databases">
        <title>Multicomponent nature underlies the extraordinary mechanical properties of spider dragline silk.</title>
        <authorList>
            <person name="Kono N."/>
            <person name="Nakamura H."/>
            <person name="Mori M."/>
            <person name="Yoshida Y."/>
            <person name="Ohtoshi R."/>
            <person name="Malay A.D."/>
            <person name="Moran D.A.P."/>
            <person name="Tomita M."/>
            <person name="Numata K."/>
            <person name="Arakawa K."/>
        </authorList>
    </citation>
    <scope>NUCLEOTIDE SEQUENCE</scope>
</reference>
<dbReference type="Proteomes" id="UP000887013">
    <property type="component" value="Unassembled WGS sequence"/>
</dbReference>
<dbReference type="GO" id="GO:0008168">
    <property type="term" value="F:methyltransferase activity"/>
    <property type="evidence" value="ECO:0007669"/>
    <property type="project" value="UniProtKB-KW"/>
</dbReference>
<keyword evidence="1" id="KW-0489">Methyltransferase</keyword>
<dbReference type="Gene3D" id="3.40.50.150">
    <property type="entry name" value="Vaccinia Virus protein VP39"/>
    <property type="match status" value="1"/>
</dbReference>
<keyword evidence="5" id="KW-1185">Reference proteome</keyword>